<evidence type="ECO:0000256" key="1">
    <source>
        <dbReference type="SAM" id="MobiDB-lite"/>
    </source>
</evidence>
<feature type="region of interest" description="Disordered" evidence="1">
    <location>
        <begin position="96"/>
        <end position="123"/>
    </location>
</feature>
<feature type="compositionally biased region" description="Polar residues" evidence="1">
    <location>
        <begin position="113"/>
        <end position="123"/>
    </location>
</feature>
<accession>A0A2M7INB0</accession>
<feature type="transmembrane region" description="Helical" evidence="2">
    <location>
        <begin position="7"/>
        <end position="25"/>
    </location>
</feature>
<dbReference type="EMBL" id="PFHR01000161">
    <property type="protein sequence ID" value="PIW96790.1"/>
    <property type="molecule type" value="Genomic_DNA"/>
</dbReference>
<proteinExistence type="predicted"/>
<evidence type="ECO:0000256" key="2">
    <source>
        <dbReference type="SAM" id="Phobius"/>
    </source>
</evidence>
<keyword evidence="2" id="KW-0472">Membrane</keyword>
<name>A0A2M7INB0_9BACT</name>
<feature type="compositionally biased region" description="Low complexity" evidence="1">
    <location>
        <begin position="96"/>
        <end position="112"/>
    </location>
</feature>
<keyword evidence="2" id="KW-1133">Transmembrane helix</keyword>
<evidence type="ECO:0000313" key="4">
    <source>
        <dbReference type="Proteomes" id="UP000230837"/>
    </source>
</evidence>
<gene>
    <name evidence="3" type="ORF">COZ82_03075</name>
</gene>
<dbReference type="Proteomes" id="UP000230837">
    <property type="component" value="Unassembled WGS sequence"/>
</dbReference>
<comment type="caution">
    <text evidence="3">The sequence shown here is derived from an EMBL/GenBank/DDBJ whole genome shotgun (WGS) entry which is preliminary data.</text>
</comment>
<reference evidence="4" key="1">
    <citation type="submission" date="2017-09" db="EMBL/GenBank/DDBJ databases">
        <title>Depth-based differentiation of microbial function through sediment-hosted aquifers and enrichment of novel symbionts in the deep terrestrial subsurface.</title>
        <authorList>
            <person name="Probst A.J."/>
            <person name="Ladd B."/>
            <person name="Jarett J.K."/>
            <person name="Geller-Mcgrath D.E."/>
            <person name="Sieber C.M.K."/>
            <person name="Emerson J.B."/>
            <person name="Anantharaman K."/>
            <person name="Thomas B.C."/>
            <person name="Malmstrom R."/>
            <person name="Stieglmeier M."/>
            <person name="Klingl A."/>
            <person name="Woyke T."/>
            <person name="Ryan C.M."/>
            <person name="Banfield J.F."/>
        </authorList>
    </citation>
    <scope>NUCLEOTIDE SEQUENCE [LARGE SCALE GENOMIC DNA]</scope>
</reference>
<evidence type="ECO:0000313" key="3">
    <source>
        <dbReference type="EMBL" id="PIW96790.1"/>
    </source>
</evidence>
<protein>
    <submittedName>
        <fullName evidence="3">Uncharacterized protein</fullName>
    </submittedName>
</protein>
<organism evidence="3 4">
    <name type="scientific">Candidatus Kaiserbacteria bacterium CG_4_8_14_3_um_filter_38_9</name>
    <dbReference type="NCBI Taxonomy" id="1974599"/>
    <lineage>
        <taxon>Bacteria</taxon>
        <taxon>Candidatus Kaiseribacteriota</taxon>
    </lineage>
</organism>
<sequence>MKKEIKRVFFSFYFILIAFFGGFFLHNKITVTEITKPPILNSVAQTDFGTIKVKQTKPKTEPLNNQTIVPVQNAKTSSISTLYIPNQKNTINQGLAVNKNNKNNSGQNYNLSSLTKSRQSRAS</sequence>
<keyword evidence="2" id="KW-0812">Transmembrane</keyword>
<dbReference type="AlphaFoldDB" id="A0A2M7INB0"/>